<feature type="non-terminal residue" evidence="2">
    <location>
        <position position="1"/>
    </location>
</feature>
<dbReference type="Pfam" id="PF10407">
    <property type="entry name" value="Cytokin_check_N"/>
    <property type="match status" value="1"/>
</dbReference>
<feature type="domain" description="Nucleolar protein Dnt1-like N-terminal" evidence="1">
    <location>
        <begin position="4"/>
        <end position="66"/>
    </location>
</feature>
<gene>
    <name evidence="2" type="ORF">TPC1_13455</name>
</gene>
<protein>
    <recommendedName>
        <fullName evidence="1">Nucleolar protein Dnt1-like N-terminal domain-containing protein</fullName>
    </recommendedName>
</protein>
<reference evidence="2" key="1">
    <citation type="submission" date="2015-07" db="EMBL/GenBank/DDBJ databases">
        <title>Adaptation to a free-living lifestyle via gene acquisitions in the diplomonad Trepomonas sp. PC1.</title>
        <authorList>
            <person name="Xu F."/>
            <person name="Jerlstrom-Hultqvist J."/>
            <person name="Kolisko M."/>
            <person name="Simpson A.G.B."/>
            <person name="Roger A.J."/>
            <person name="Svard S.G."/>
            <person name="Andersson J.O."/>
        </authorList>
    </citation>
    <scope>NUCLEOTIDE SEQUENCE</scope>
    <source>
        <strain evidence="2">PC1</strain>
    </source>
</reference>
<evidence type="ECO:0000259" key="1">
    <source>
        <dbReference type="Pfam" id="PF10407"/>
    </source>
</evidence>
<name>A0A146KBX1_9EUKA</name>
<dbReference type="EMBL" id="GDID01002569">
    <property type="protein sequence ID" value="JAP94037.1"/>
    <property type="molecule type" value="Transcribed_RNA"/>
</dbReference>
<proteinExistence type="predicted"/>
<organism evidence="2">
    <name type="scientific">Trepomonas sp. PC1</name>
    <dbReference type="NCBI Taxonomy" id="1076344"/>
    <lineage>
        <taxon>Eukaryota</taxon>
        <taxon>Metamonada</taxon>
        <taxon>Diplomonadida</taxon>
        <taxon>Hexamitidae</taxon>
        <taxon>Hexamitinae</taxon>
        <taxon>Trepomonas</taxon>
    </lineage>
</organism>
<accession>A0A146KBX1</accession>
<dbReference type="AlphaFoldDB" id="A0A146KBX1"/>
<sequence>CYSFFITCDPDETLENTQNIIETQLNYLFETQTKTSIQLSGMMDDQFCDIPPMYRIKQVFSENSPIICMINLVTDQEEQIQLLQITPHQQSQILNAVSTSVSAIERQQLIQQPQQIQQFKPIPIPQPPPNQQKCQPYCQPLARFGDAYCVCQTCGEVKAYLPTQDQFCTEFCKTTEARKTKSHGLDFCSICMSRYRNSKYPRGCVHQCKNCHRPWLLLNTDGICRSCHCLMVQNANAPFRQVYHRVPGAGDK</sequence>
<evidence type="ECO:0000313" key="2">
    <source>
        <dbReference type="EMBL" id="JAP94037.1"/>
    </source>
</evidence>
<dbReference type="InterPro" id="IPR018844">
    <property type="entry name" value="Dnt1-like_N"/>
</dbReference>